<proteinExistence type="predicted"/>
<accession>H1CYH1</accession>
<dbReference type="RefSeq" id="WP_008858915.1">
    <property type="nucleotide sequence ID" value="NZ_JH591187.1"/>
</dbReference>
<organism evidence="2 3">
    <name type="scientific">Dialister succinatiphilus YIT 11850</name>
    <dbReference type="NCBI Taxonomy" id="742743"/>
    <lineage>
        <taxon>Bacteria</taxon>
        <taxon>Bacillati</taxon>
        <taxon>Bacillota</taxon>
        <taxon>Negativicutes</taxon>
        <taxon>Veillonellales</taxon>
        <taxon>Veillonellaceae</taxon>
        <taxon>Dialister</taxon>
    </lineage>
</organism>
<feature type="signal peptide" evidence="1">
    <location>
        <begin position="1"/>
        <end position="23"/>
    </location>
</feature>
<protein>
    <recommendedName>
        <fullName evidence="4">Lipoyl-binding domain-containing protein</fullName>
    </recommendedName>
</protein>
<reference evidence="2 3" key="1">
    <citation type="submission" date="2011-11" db="EMBL/GenBank/DDBJ databases">
        <title>The Genome Sequence of Dialister succinatiphilus YIT 11850.</title>
        <authorList>
            <consortium name="The Broad Institute Genome Sequencing Platform"/>
            <person name="Earl A."/>
            <person name="Ward D."/>
            <person name="Feldgarden M."/>
            <person name="Gevers D."/>
            <person name="Morotomi M."/>
            <person name="Young S.K."/>
            <person name="Zeng Q."/>
            <person name="Gargeya S."/>
            <person name="Fitzgerald M."/>
            <person name="Haas B."/>
            <person name="Abouelleil A."/>
            <person name="Alvarado L."/>
            <person name="Arachchi H.M."/>
            <person name="Berlin A."/>
            <person name="Brown A."/>
            <person name="Chapman S.B."/>
            <person name="Dunbar C."/>
            <person name="Gearin G."/>
            <person name="Goldberg J."/>
            <person name="Griggs A."/>
            <person name="Gujja S."/>
            <person name="Heiman D."/>
            <person name="Howarth C."/>
            <person name="Lui A."/>
            <person name="MacDonald P.J.P."/>
            <person name="Montmayeur A."/>
            <person name="Murphy C."/>
            <person name="Neiman D."/>
            <person name="Pearson M."/>
            <person name="Priest M."/>
            <person name="Roberts A."/>
            <person name="Saif S."/>
            <person name="Shea T."/>
            <person name="Sisk P."/>
            <person name="Stolte C."/>
            <person name="Sykes S."/>
            <person name="Wortman J."/>
            <person name="Nusbaum C."/>
            <person name="Birren B."/>
        </authorList>
    </citation>
    <scope>NUCLEOTIDE SEQUENCE [LARGE SCALE GENOMIC DNA]</scope>
    <source>
        <strain evidence="2 3">YIT 11850</strain>
    </source>
</reference>
<keyword evidence="1" id="KW-0732">Signal</keyword>
<gene>
    <name evidence="2" type="ORF">HMPREF9453_00409</name>
</gene>
<dbReference type="STRING" id="742743.HMPREF9453_00409"/>
<dbReference type="eggNOG" id="COG0511">
    <property type="taxonomic scope" value="Bacteria"/>
</dbReference>
<evidence type="ECO:0008006" key="4">
    <source>
        <dbReference type="Google" id="ProtNLM"/>
    </source>
</evidence>
<feature type="chain" id="PRO_5003548523" description="Lipoyl-binding domain-containing protein" evidence="1">
    <location>
        <begin position="24"/>
        <end position="96"/>
    </location>
</feature>
<sequence length="96" mass="9835">MKNWQKAGLAAAAALLMAMPAEAAEVSQNAVLSGKVTSVVEVNTPVKEGQVLATVDSLVGPVPAVRADTDGVVTKVLVVKGQQINKQDAVAVIETK</sequence>
<evidence type="ECO:0000313" key="3">
    <source>
        <dbReference type="Proteomes" id="UP000003277"/>
    </source>
</evidence>
<dbReference type="OrthoDB" id="1634581at2"/>
<dbReference type="SUPFAM" id="SSF51230">
    <property type="entry name" value="Single hybrid motif"/>
    <property type="match status" value="1"/>
</dbReference>
<evidence type="ECO:0000313" key="2">
    <source>
        <dbReference type="EMBL" id="EHO63652.1"/>
    </source>
</evidence>
<dbReference type="AlphaFoldDB" id="H1CYH1"/>
<comment type="caution">
    <text evidence="2">The sequence shown here is derived from an EMBL/GenBank/DDBJ whole genome shotgun (WGS) entry which is preliminary data.</text>
</comment>
<dbReference type="Proteomes" id="UP000003277">
    <property type="component" value="Unassembled WGS sequence"/>
</dbReference>
<dbReference type="PATRIC" id="fig|742743.3.peg.421"/>
<keyword evidence="3" id="KW-1185">Reference proteome</keyword>
<dbReference type="EMBL" id="ADLT01000014">
    <property type="protein sequence ID" value="EHO63652.1"/>
    <property type="molecule type" value="Genomic_DNA"/>
</dbReference>
<dbReference type="InterPro" id="IPR011053">
    <property type="entry name" value="Single_hybrid_motif"/>
</dbReference>
<dbReference type="HOGENOM" id="CLU_179767_0_0_9"/>
<dbReference type="Gene3D" id="2.40.50.100">
    <property type="match status" value="1"/>
</dbReference>
<name>H1CYH1_9FIRM</name>
<evidence type="ECO:0000256" key="1">
    <source>
        <dbReference type="SAM" id="SignalP"/>
    </source>
</evidence>